<dbReference type="Proteomes" id="UP000292855">
    <property type="component" value="Unassembled WGS sequence"/>
</dbReference>
<organism evidence="2 3">
    <name type="scientific">Sphingobacterium corticibacterium</name>
    <dbReference type="NCBI Taxonomy" id="2484746"/>
    <lineage>
        <taxon>Bacteria</taxon>
        <taxon>Pseudomonadati</taxon>
        <taxon>Bacteroidota</taxon>
        <taxon>Sphingobacteriia</taxon>
        <taxon>Sphingobacteriales</taxon>
        <taxon>Sphingobacteriaceae</taxon>
        <taxon>Sphingobacterium</taxon>
    </lineage>
</organism>
<keyword evidence="3" id="KW-1185">Reference proteome</keyword>
<gene>
    <name evidence="2" type="ORF">EWE74_03875</name>
</gene>
<dbReference type="OrthoDB" id="8595425at2"/>
<protein>
    <submittedName>
        <fullName evidence="2">DUF4180 domain-containing protein</fullName>
    </submittedName>
</protein>
<proteinExistence type="predicted"/>
<accession>A0A4Q6XX38</accession>
<feature type="domain" description="DUF4180" evidence="1">
    <location>
        <begin position="9"/>
        <end position="116"/>
    </location>
</feature>
<dbReference type="InterPro" id="IPR025438">
    <property type="entry name" value="DUF4180"/>
</dbReference>
<evidence type="ECO:0000259" key="1">
    <source>
        <dbReference type="Pfam" id="PF13788"/>
    </source>
</evidence>
<dbReference type="Pfam" id="PF13788">
    <property type="entry name" value="DUF4180"/>
    <property type="match status" value="1"/>
</dbReference>
<sequence length="119" mass="13522">MHIQSHKINEKAVAEIISDKIIIQNAEDALDLMGNVYYQGFDKMIIHQKNITPDFFDLKNKMAGEILQKFSNYRVSLVIIGDFSGLESKSLNDFIYESNKGKHVNFLASLDEALNALSR</sequence>
<dbReference type="RefSeq" id="WP_130140194.1">
    <property type="nucleotide sequence ID" value="NZ_SGIT01000001.1"/>
</dbReference>
<evidence type="ECO:0000313" key="3">
    <source>
        <dbReference type="Proteomes" id="UP000292855"/>
    </source>
</evidence>
<dbReference type="AlphaFoldDB" id="A0A4Q6XX38"/>
<dbReference type="EMBL" id="SGIT01000001">
    <property type="protein sequence ID" value="RZF61964.1"/>
    <property type="molecule type" value="Genomic_DNA"/>
</dbReference>
<evidence type="ECO:0000313" key="2">
    <source>
        <dbReference type="EMBL" id="RZF61964.1"/>
    </source>
</evidence>
<reference evidence="2 3" key="1">
    <citation type="submission" date="2019-02" db="EMBL/GenBank/DDBJ databases">
        <authorList>
            <person name="Li Y."/>
        </authorList>
    </citation>
    <scope>NUCLEOTIDE SEQUENCE [LARGE SCALE GENOMIC DNA]</scope>
    <source>
        <strain evidence="2 3">30C10-4-7</strain>
    </source>
</reference>
<name>A0A4Q6XX38_9SPHI</name>
<comment type="caution">
    <text evidence="2">The sequence shown here is derived from an EMBL/GenBank/DDBJ whole genome shotgun (WGS) entry which is preliminary data.</text>
</comment>